<evidence type="ECO:0000256" key="1">
    <source>
        <dbReference type="SAM" id="MobiDB-lite"/>
    </source>
</evidence>
<feature type="region of interest" description="Disordered" evidence="1">
    <location>
        <begin position="148"/>
        <end position="175"/>
    </location>
</feature>
<dbReference type="AlphaFoldDB" id="A0A2S4UZL3"/>
<protein>
    <submittedName>
        <fullName evidence="2">Uncharacterized protein</fullName>
    </submittedName>
</protein>
<comment type="caution">
    <text evidence="2">The sequence shown here is derived from an EMBL/GenBank/DDBJ whole genome shotgun (WGS) entry which is preliminary data.</text>
</comment>
<proteinExistence type="predicted"/>
<dbReference type="EMBL" id="PKSL01000137">
    <property type="protein sequence ID" value="POW02719.1"/>
    <property type="molecule type" value="Genomic_DNA"/>
</dbReference>
<keyword evidence="3" id="KW-1185">Reference proteome</keyword>
<dbReference type="VEuPathDB" id="FungiDB:PSTT_11617"/>
<name>A0A2S4UZL3_9BASI</name>
<organism evidence="2 3">
    <name type="scientific">Puccinia striiformis</name>
    <dbReference type="NCBI Taxonomy" id="27350"/>
    <lineage>
        <taxon>Eukaryota</taxon>
        <taxon>Fungi</taxon>
        <taxon>Dikarya</taxon>
        <taxon>Basidiomycota</taxon>
        <taxon>Pucciniomycotina</taxon>
        <taxon>Pucciniomycetes</taxon>
        <taxon>Pucciniales</taxon>
        <taxon>Pucciniaceae</taxon>
        <taxon>Puccinia</taxon>
    </lineage>
</organism>
<evidence type="ECO:0000313" key="3">
    <source>
        <dbReference type="Proteomes" id="UP000239156"/>
    </source>
</evidence>
<evidence type="ECO:0000313" key="2">
    <source>
        <dbReference type="EMBL" id="POW02719.1"/>
    </source>
</evidence>
<dbReference type="VEuPathDB" id="FungiDB:PSHT_12022"/>
<gene>
    <name evidence="2" type="ORF">PSTT_11617</name>
</gene>
<dbReference type="Proteomes" id="UP000239156">
    <property type="component" value="Unassembled WGS sequence"/>
</dbReference>
<accession>A0A2S4UZL3</accession>
<reference evidence="2" key="1">
    <citation type="submission" date="2017-12" db="EMBL/GenBank/DDBJ databases">
        <title>Gene loss provides genomic basis for host adaptation in cereal stripe rust fungi.</title>
        <authorList>
            <person name="Xia C."/>
        </authorList>
    </citation>
    <scope>NUCLEOTIDE SEQUENCE [LARGE SCALE GENOMIC DNA]</scope>
    <source>
        <strain evidence="2">93-210</strain>
    </source>
</reference>
<sequence>MSAYNYVPTSFQTTCSSSEAGGQGLTCTLWSLSETAGPLSPVRKRCVVDSLQTFKQLGFGPKVDNEDIRMACRQQHRKGPSVHTGKIVLFGPYERRDLCDVACKPVCTADKDKFPFRRDRFLTKILRFTPCESENSALFGLQSYSQQSRTQRNSAGQPVAQAHVQHRGLSSTDDG</sequence>